<dbReference type="Gene3D" id="3.30.9.10">
    <property type="entry name" value="D-Amino Acid Oxidase, subunit A, domain 2"/>
    <property type="match status" value="1"/>
</dbReference>
<dbReference type="GO" id="GO:0050660">
    <property type="term" value="F:flavin adenine dinucleotide binding"/>
    <property type="evidence" value="ECO:0007669"/>
    <property type="project" value="InterPro"/>
</dbReference>
<proteinExistence type="inferred from homology"/>
<dbReference type="InterPro" id="IPR045170">
    <property type="entry name" value="MTOX"/>
</dbReference>
<keyword evidence="3" id="KW-0285">Flavoprotein</keyword>
<evidence type="ECO:0000256" key="3">
    <source>
        <dbReference type="ARBA" id="ARBA00022630"/>
    </source>
</evidence>
<comment type="cofactor">
    <cofactor evidence="1">
        <name>FAD</name>
        <dbReference type="ChEBI" id="CHEBI:57692"/>
    </cofactor>
</comment>
<comment type="similarity">
    <text evidence="2">Belongs to the MSOX/MTOX family.</text>
</comment>
<dbReference type="PANTHER" id="PTHR10961:SF37">
    <property type="entry name" value="FAD DEPENDENT OXIDOREDUCTASE DOMAIN-CONTAINING PROTEIN"/>
    <property type="match status" value="1"/>
</dbReference>
<dbReference type="EMBL" id="ML992505">
    <property type="protein sequence ID" value="KAF2224047.1"/>
    <property type="molecule type" value="Genomic_DNA"/>
</dbReference>
<feature type="transmembrane region" description="Helical" evidence="7">
    <location>
        <begin position="12"/>
        <end position="28"/>
    </location>
</feature>
<keyword evidence="5" id="KW-0560">Oxidoreductase</keyword>
<feature type="domain" description="FAD dependent oxidoreductase" evidence="8">
    <location>
        <begin position="12"/>
        <end position="398"/>
    </location>
</feature>
<accession>A0A6A6GEH2</accession>
<dbReference type="GO" id="GO:0051698">
    <property type="term" value="F:saccharopine oxidase activity"/>
    <property type="evidence" value="ECO:0007669"/>
    <property type="project" value="TreeGrafter"/>
</dbReference>
<evidence type="ECO:0000256" key="1">
    <source>
        <dbReference type="ARBA" id="ARBA00001974"/>
    </source>
</evidence>
<dbReference type="InterPro" id="IPR006076">
    <property type="entry name" value="FAD-dep_OxRdtase"/>
</dbReference>
<dbReference type="OrthoDB" id="2219495at2759"/>
<organism evidence="9 10">
    <name type="scientific">Elsinoe ampelina</name>
    <dbReference type="NCBI Taxonomy" id="302913"/>
    <lineage>
        <taxon>Eukaryota</taxon>
        <taxon>Fungi</taxon>
        <taxon>Dikarya</taxon>
        <taxon>Ascomycota</taxon>
        <taxon>Pezizomycotina</taxon>
        <taxon>Dothideomycetes</taxon>
        <taxon>Dothideomycetidae</taxon>
        <taxon>Myriangiales</taxon>
        <taxon>Elsinoaceae</taxon>
        <taxon>Elsinoe</taxon>
    </lineage>
</organism>
<gene>
    <name evidence="9" type="ORF">BDZ85DRAFT_260309</name>
</gene>
<sequence>MPTTTTTTTSSYLILGAGVFGVSTALTLKRKYPSASVTLVDRDAHDAPTRVAASWDWNKVVRADYDDIVYCGLAIEAQDVFKTEELWRPYFHETGIYWVCRGDYATKVIDNYKRLGRKADLKKVRTEQAKDMFGGLFRDADYEGVTEVLVNRTSGWAAAGDCLRAVTEECLRLGVGYLVRDVGSVAVDGEGRCYGLVTKEGETIRADKVVLSTGAFTPKLLEWSAAKTGREELSAGDRILAAGITTGMTKLDKETLPTYKDMPVGMQGYAPHVGPFMGSLPPTPDGELKWWGRNIFTNDQEVLPGRVVSAPPAAPDYGQWNVTKKMQQDIAQANHIFYGKKTSNWKFEKFRVCWDAFTTSGDFIISPHSGAKGLYVATCGNFHGWKFFPVIGKYVTQMLDGELSPELAQKWAWDRERPSPDDNPEYPRAEMKNLLDPVREARL</sequence>
<dbReference type="Pfam" id="PF01266">
    <property type="entry name" value="DAO"/>
    <property type="match status" value="1"/>
</dbReference>
<keyword evidence="7" id="KW-0472">Membrane</keyword>
<name>A0A6A6GEH2_9PEZI</name>
<evidence type="ECO:0000256" key="4">
    <source>
        <dbReference type="ARBA" id="ARBA00022827"/>
    </source>
</evidence>
<evidence type="ECO:0000256" key="2">
    <source>
        <dbReference type="ARBA" id="ARBA00010989"/>
    </source>
</evidence>
<evidence type="ECO:0000259" key="8">
    <source>
        <dbReference type="Pfam" id="PF01266"/>
    </source>
</evidence>
<evidence type="ECO:0000313" key="10">
    <source>
        <dbReference type="Proteomes" id="UP000799538"/>
    </source>
</evidence>
<evidence type="ECO:0000256" key="6">
    <source>
        <dbReference type="SAM" id="MobiDB-lite"/>
    </source>
</evidence>
<dbReference type="PANTHER" id="PTHR10961">
    <property type="entry name" value="PEROXISOMAL SARCOSINE OXIDASE"/>
    <property type="match status" value="1"/>
</dbReference>
<dbReference type="InterPro" id="IPR036188">
    <property type="entry name" value="FAD/NAD-bd_sf"/>
</dbReference>
<evidence type="ECO:0000256" key="5">
    <source>
        <dbReference type="ARBA" id="ARBA00023002"/>
    </source>
</evidence>
<dbReference type="Gene3D" id="3.50.50.60">
    <property type="entry name" value="FAD/NAD(P)-binding domain"/>
    <property type="match status" value="1"/>
</dbReference>
<keyword evidence="7" id="KW-0812">Transmembrane</keyword>
<keyword evidence="4" id="KW-0274">FAD</keyword>
<evidence type="ECO:0000313" key="9">
    <source>
        <dbReference type="EMBL" id="KAF2224047.1"/>
    </source>
</evidence>
<dbReference type="GO" id="GO:0008115">
    <property type="term" value="F:sarcosine oxidase activity"/>
    <property type="evidence" value="ECO:0007669"/>
    <property type="project" value="TreeGrafter"/>
</dbReference>
<keyword evidence="10" id="KW-1185">Reference proteome</keyword>
<reference evidence="10" key="1">
    <citation type="journal article" date="2020" name="Stud. Mycol.">
        <title>101 Dothideomycetes genomes: A test case for predicting lifestyles and emergence of pathogens.</title>
        <authorList>
            <person name="Haridas S."/>
            <person name="Albert R."/>
            <person name="Binder M."/>
            <person name="Bloem J."/>
            <person name="LaButti K."/>
            <person name="Salamov A."/>
            <person name="Andreopoulos B."/>
            <person name="Baker S."/>
            <person name="Barry K."/>
            <person name="Bills G."/>
            <person name="Bluhm B."/>
            <person name="Cannon C."/>
            <person name="Castanera R."/>
            <person name="Culley D."/>
            <person name="Daum C."/>
            <person name="Ezra D."/>
            <person name="Gonzalez J."/>
            <person name="Henrissat B."/>
            <person name="Kuo A."/>
            <person name="Liang C."/>
            <person name="Lipzen A."/>
            <person name="Lutzoni F."/>
            <person name="Magnuson J."/>
            <person name="Mondo S."/>
            <person name="Nolan M."/>
            <person name="Ohm R."/>
            <person name="Pangilinan J."/>
            <person name="Park H.-J."/>
            <person name="Ramirez L."/>
            <person name="Alfaro M."/>
            <person name="Sun H."/>
            <person name="Tritt A."/>
            <person name="Yoshinaga Y."/>
            <person name="Zwiers L.-H."/>
            <person name="Turgeon B."/>
            <person name="Goodwin S."/>
            <person name="Spatafora J."/>
            <person name="Crous P."/>
            <person name="Grigoriev I."/>
        </authorList>
    </citation>
    <scope>NUCLEOTIDE SEQUENCE [LARGE SCALE GENOMIC DNA]</scope>
    <source>
        <strain evidence="10">CECT 20119</strain>
    </source>
</reference>
<dbReference type="AlphaFoldDB" id="A0A6A6GEH2"/>
<dbReference type="Proteomes" id="UP000799538">
    <property type="component" value="Unassembled WGS sequence"/>
</dbReference>
<dbReference type="SUPFAM" id="SSF51905">
    <property type="entry name" value="FAD/NAD(P)-binding domain"/>
    <property type="match status" value="1"/>
</dbReference>
<keyword evidence="7" id="KW-1133">Transmembrane helix</keyword>
<evidence type="ECO:0000256" key="7">
    <source>
        <dbReference type="SAM" id="Phobius"/>
    </source>
</evidence>
<feature type="region of interest" description="Disordered" evidence="6">
    <location>
        <begin position="414"/>
        <end position="443"/>
    </location>
</feature>
<protein>
    <submittedName>
        <fullName evidence="9">FAD dependent oxidoreductase</fullName>
    </submittedName>
</protein>